<name>A0A4R0Q518_9SPHI</name>
<proteinExistence type="predicted"/>
<dbReference type="EMBL" id="SJSO01000010">
    <property type="protein sequence ID" value="TCD26375.1"/>
    <property type="molecule type" value="Genomic_DNA"/>
</dbReference>
<accession>A0A4R0Q518</accession>
<dbReference type="RefSeq" id="WP_131531093.1">
    <property type="nucleotide sequence ID" value="NZ_SJSO01000010.1"/>
</dbReference>
<gene>
    <name evidence="1" type="ORF">EZ456_13855</name>
</gene>
<evidence type="ECO:0008006" key="3">
    <source>
        <dbReference type="Google" id="ProtNLM"/>
    </source>
</evidence>
<dbReference type="OrthoDB" id="1319710at2"/>
<comment type="caution">
    <text evidence="1">The sequence shown here is derived from an EMBL/GenBank/DDBJ whole genome shotgun (WGS) entry which is preliminary data.</text>
</comment>
<organism evidence="1 2">
    <name type="scientific">Pedobacter psychrodurus</name>
    <dbReference type="NCBI Taxonomy" id="2530456"/>
    <lineage>
        <taxon>Bacteria</taxon>
        <taxon>Pseudomonadati</taxon>
        <taxon>Bacteroidota</taxon>
        <taxon>Sphingobacteriia</taxon>
        <taxon>Sphingobacteriales</taxon>
        <taxon>Sphingobacteriaceae</taxon>
        <taxon>Pedobacter</taxon>
    </lineage>
</organism>
<protein>
    <recommendedName>
        <fullName evidence="3">Bacterial toxin 23 domain-containing protein</fullName>
    </recommendedName>
</protein>
<sequence length="317" mass="35675">MKYLVTLAILVIFNGRTYAQKDWVYAPYFSFGLNLNLNYGKKQTFPGVNLYGGFAVSAEYRNSFIANYGGSISIYRRTVGTNLNPLIDNIEIDFTNSISAGYGGKPLSYKKLIRTMQNSAFYNLNLNNNYFGLLSTNIVLNNHRRNQVVGSVTLSGPGLSFNYYNDGAAPVKWFGIGDGFDRWWTGGGSFFVHSRRAFNYGELSFDQFTGYQPFLFELSEIIGIDVPPYSEAKDDQSRRKKDSNYNSSQYHLRIGLNEHFSVDAGVLGSLRVGENGTIFSFQDLIHVIGKMPLHPNNDVNRVFIGGSFNNINYVKVK</sequence>
<dbReference type="AlphaFoldDB" id="A0A4R0Q518"/>
<evidence type="ECO:0000313" key="2">
    <source>
        <dbReference type="Proteomes" id="UP000293925"/>
    </source>
</evidence>
<keyword evidence="2" id="KW-1185">Reference proteome</keyword>
<evidence type="ECO:0000313" key="1">
    <source>
        <dbReference type="EMBL" id="TCD26375.1"/>
    </source>
</evidence>
<reference evidence="1 2" key="1">
    <citation type="submission" date="2019-02" db="EMBL/GenBank/DDBJ databases">
        <title>Pedobacter sp. RP-3-21 sp. nov., isolated from Arctic soil.</title>
        <authorList>
            <person name="Dahal R.H."/>
        </authorList>
    </citation>
    <scope>NUCLEOTIDE SEQUENCE [LARGE SCALE GENOMIC DNA]</scope>
    <source>
        <strain evidence="1 2">RP-3-21</strain>
    </source>
</reference>
<dbReference type="Proteomes" id="UP000293925">
    <property type="component" value="Unassembled WGS sequence"/>
</dbReference>